<dbReference type="EMBL" id="JABMKT010000047">
    <property type="protein sequence ID" value="NYV28436.1"/>
    <property type="molecule type" value="Genomic_DNA"/>
</dbReference>
<gene>
    <name evidence="1" type="ORF">HP397_06430</name>
</gene>
<accession>A0A7Z0PFU1</accession>
<dbReference type="SUPFAM" id="SSF53474">
    <property type="entry name" value="alpha/beta-Hydrolases"/>
    <property type="match status" value="1"/>
</dbReference>
<keyword evidence="2" id="KW-1185">Reference proteome</keyword>
<dbReference type="Pfam" id="PF11187">
    <property type="entry name" value="Mbeg1-like"/>
    <property type="match status" value="1"/>
</dbReference>
<reference evidence="1 2" key="1">
    <citation type="submission" date="2020-05" db="EMBL/GenBank/DDBJ databases">
        <title>Streptobacillus felis strain LHL191014123.</title>
        <authorList>
            <person name="Fawzy A."/>
            <person name="Rau J."/>
            <person name="Risse K."/>
            <person name="Schauerte N."/>
            <person name="Geiger C."/>
            <person name="Blom J."/>
            <person name="Imirzalioglu C."/>
            <person name="Falgenhauer J."/>
            <person name="Bach A."/>
            <person name="Herden C."/>
            <person name="Eisenberg T."/>
        </authorList>
    </citation>
    <scope>NUCLEOTIDE SEQUENCE [LARGE SCALE GENOMIC DNA]</scope>
    <source>
        <strain evidence="1 2">LHL191014123</strain>
    </source>
</reference>
<name>A0A7Z0PFU1_9FUSO</name>
<proteinExistence type="predicted"/>
<dbReference type="Gene3D" id="3.40.50.1820">
    <property type="entry name" value="alpha/beta hydrolase"/>
    <property type="match status" value="1"/>
</dbReference>
<dbReference type="RefSeq" id="WP_180136378.1">
    <property type="nucleotide sequence ID" value="NZ_JABMKT010000047.1"/>
</dbReference>
<dbReference type="Proteomes" id="UP000526184">
    <property type="component" value="Unassembled WGS sequence"/>
</dbReference>
<evidence type="ECO:0000313" key="2">
    <source>
        <dbReference type="Proteomes" id="UP000526184"/>
    </source>
</evidence>
<dbReference type="AlphaFoldDB" id="A0A7Z0PFU1"/>
<organism evidence="1 2">
    <name type="scientific">Streptobacillus felis</name>
    <dbReference type="NCBI Taxonomy" id="1384509"/>
    <lineage>
        <taxon>Bacteria</taxon>
        <taxon>Fusobacteriati</taxon>
        <taxon>Fusobacteriota</taxon>
        <taxon>Fusobacteriia</taxon>
        <taxon>Fusobacteriales</taxon>
        <taxon>Leptotrichiaceae</taxon>
        <taxon>Streptobacillus</taxon>
    </lineage>
</organism>
<sequence>MILEYLKWRGDLDFKSDKFNKIDALILSRLSYIHFEGIIKKNETIVLKNAIKQYLDSKDMEARTIWPYDADLAKLLLKSKRYSKLLLSDYVNNISTDEEKQFSAVVITLHDGVRFVSFRGTDGTVVGWKEDFNMSFTSKVPAQLESVGYLKKVFEKYPENVIIGGHSKGGNLAIYSSIFIDDVYKKKILRIYNFDGPGFNKEILDDERYDMIVPKIETYIPKSSIVGLFLERKEKVKIVGSSKKLIMQHDVYSWNILGKDFIYEKDLTLDSKVLRNSVTNWLNVVDEKQRKEFVDLLFNAIFGMNMSMKEIVTSWESTGQALIKTVKEPMLREMMFKSLRIIYDEYKKEFFKK</sequence>
<protein>
    <submittedName>
        <fullName evidence="1">DUF2974 domain-containing protein</fullName>
    </submittedName>
</protein>
<evidence type="ECO:0000313" key="1">
    <source>
        <dbReference type="EMBL" id="NYV28436.1"/>
    </source>
</evidence>
<dbReference type="InterPro" id="IPR029058">
    <property type="entry name" value="AB_hydrolase_fold"/>
</dbReference>
<comment type="caution">
    <text evidence="1">The sequence shown here is derived from an EMBL/GenBank/DDBJ whole genome shotgun (WGS) entry which is preliminary data.</text>
</comment>
<dbReference type="InterPro" id="IPR024499">
    <property type="entry name" value="Mbeg1-like"/>
</dbReference>